<dbReference type="Proteomes" id="UP000198824">
    <property type="component" value="Unassembled WGS sequence"/>
</dbReference>
<protein>
    <submittedName>
        <fullName evidence="1">Uncharacterized protein</fullName>
    </submittedName>
</protein>
<name>A0A1I6JNK1_9SPHN</name>
<dbReference type="AlphaFoldDB" id="A0A1I6JNK1"/>
<reference evidence="1 2" key="1">
    <citation type="submission" date="2016-10" db="EMBL/GenBank/DDBJ databases">
        <authorList>
            <person name="de Groot N.N."/>
        </authorList>
    </citation>
    <scope>NUCLEOTIDE SEQUENCE [LARGE SCALE GENOMIC DNA]</scope>
    <source>
        <strain evidence="1 2">S5-249</strain>
    </source>
</reference>
<sequence length="117" mass="12601">MSDRLMMLDAAVQELGDDFKQFELQMEQLLMAGNALGIKIAQKRIELGIAAPYTQDMVAGVQSAVATVAKARGEFVGGHLAALVMKKRLAKRVTSWGDCCEAPPLPSGRVVTLREVA</sequence>
<evidence type="ECO:0000313" key="2">
    <source>
        <dbReference type="Proteomes" id="UP000198824"/>
    </source>
</evidence>
<evidence type="ECO:0000313" key="1">
    <source>
        <dbReference type="EMBL" id="SFR80527.1"/>
    </source>
</evidence>
<organism evidence="1 2">
    <name type="scientific">Sphingomonas jatrophae</name>
    <dbReference type="NCBI Taxonomy" id="1166337"/>
    <lineage>
        <taxon>Bacteria</taxon>
        <taxon>Pseudomonadati</taxon>
        <taxon>Pseudomonadota</taxon>
        <taxon>Alphaproteobacteria</taxon>
        <taxon>Sphingomonadales</taxon>
        <taxon>Sphingomonadaceae</taxon>
        <taxon>Sphingomonas</taxon>
    </lineage>
</organism>
<keyword evidence="2" id="KW-1185">Reference proteome</keyword>
<dbReference type="RefSeq" id="WP_093310428.1">
    <property type="nucleotide sequence ID" value="NZ_FOZG01000001.1"/>
</dbReference>
<proteinExistence type="predicted"/>
<dbReference type="STRING" id="1166337.SAMN05192580_0587"/>
<gene>
    <name evidence="1" type="ORF">SAMN05192580_0587</name>
</gene>
<dbReference type="EMBL" id="FOZG01000001">
    <property type="protein sequence ID" value="SFR80527.1"/>
    <property type="molecule type" value="Genomic_DNA"/>
</dbReference>
<accession>A0A1I6JNK1</accession>